<sequence length="353" mass="38485">MVTLHDPPPPPPYKPPKPQGKADREVHIVTSIVFISVIFSLVVLTGPASSDPPLTNDEASEIVGEFFDALQAKDIDAALALTDLDLTDQHLEFLRPEIIADDWQVTTIAAAGTESSSGADVTVILEFDGESDSGVMEVGKTDDVPHIKMPLNETRVESERAFDWITVNGEAVEPTEFDSIFLLPGVYDFGSEAAGRHAVFPDTELSAGETVNLPDPSEYTDAAQRLVEADLDRCAEWAFPVPRGCPAGLEYFEDDLPNLHDVTDLDWEIVEYPQVSTDDGVYFFTVNTVEAGSVEVSGSAFYRADSGETGERQAFHLRCEINTGYFDMAIDADGEGYFPGLAPGYDSECEFIQ</sequence>
<dbReference type="Proteomes" id="UP000308760">
    <property type="component" value="Unassembled WGS sequence"/>
</dbReference>
<evidence type="ECO:0000313" key="2">
    <source>
        <dbReference type="EMBL" id="THV42408.1"/>
    </source>
</evidence>
<dbReference type="RefSeq" id="WP_136533840.1">
    <property type="nucleotide sequence ID" value="NZ_STGY01000025.1"/>
</dbReference>
<comment type="caution">
    <text evidence="2">The sequence shown here is derived from an EMBL/GenBank/DDBJ whole genome shotgun (WGS) entry which is preliminary data.</text>
</comment>
<keyword evidence="3" id="KW-1185">Reference proteome</keyword>
<dbReference type="OrthoDB" id="3818356at2"/>
<evidence type="ECO:0000256" key="1">
    <source>
        <dbReference type="SAM" id="MobiDB-lite"/>
    </source>
</evidence>
<evidence type="ECO:0000313" key="3">
    <source>
        <dbReference type="Proteomes" id="UP000308760"/>
    </source>
</evidence>
<proteinExistence type="predicted"/>
<accession>A0A4S8QDF9</accession>
<dbReference type="EMBL" id="STGY01000025">
    <property type="protein sequence ID" value="THV42408.1"/>
    <property type="molecule type" value="Genomic_DNA"/>
</dbReference>
<gene>
    <name evidence="2" type="ORF">FAB82_07075</name>
</gene>
<feature type="region of interest" description="Disordered" evidence="1">
    <location>
        <begin position="1"/>
        <end position="21"/>
    </location>
</feature>
<dbReference type="AlphaFoldDB" id="A0A4S8QDF9"/>
<reference evidence="3" key="1">
    <citation type="submission" date="2019-04" db="EMBL/GenBank/DDBJ databases">
        <title>Nocardioides xinjiangensis sp. nov.</title>
        <authorList>
            <person name="Liu S."/>
        </authorList>
    </citation>
    <scope>NUCLEOTIDE SEQUENCE [LARGE SCALE GENOMIC DNA]</scope>
    <source>
        <strain evidence="3">18</strain>
    </source>
</reference>
<protein>
    <submittedName>
        <fullName evidence="2">Uncharacterized protein</fullName>
    </submittedName>
</protein>
<feature type="compositionally biased region" description="Pro residues" evidence="1">
    <location>
        <begin position="1"/>
        <end position="18"/>
    </location>
</feature>
<name>A0A4S8QDF9_9ACTN</name>
<reference evidence="2 3" key="2">
    <citation type="submission" date="2019-05" db="EMBL/GenBank/DDBJ databases">
        <title>Glycomyces buryatensis sp. nov.</title>
        <authorList>
            <person name="Nikitina E."/>
        </authorList>
    </citation>
    <scope>NUCLEOTIDE SEQUENCE [LARGE SCALE GENOMIC DNA]</scope>
    <source>
        <strain evidence="2 3">18</strain>
    </source>
</reference>
<organism evidence="2 3">
    <name type="scientific">Glycomyces buryatensis</name>
    <dbReference type="NCBI Taxonomy" id="2570927"/>
    <lineage>
        <taxon>Bacteria</taxon>
        <taxon>Bacillati</taxon>
        <taxon>Actinomycetota</taxon>
        <taxon>Actinomycetes</taxon>
        <taxon>Glycomycetales</taxon>
        <taxon>Glycomycetaceae</taxon>
        <taxon>Glycomyces</taxon>
    </lineage>
</organism>